<reference evidence="2" key="1">
    <citation type="submission" date="2021-06" db="EMBL/GenBank/DDBJ databases">
        <authorList>
            <person name="Kallberg Y."/>
            <person name="Tangrot J."/>
            <person name="Rosling A."/>
        </authorList>
    </citation>
    <scope>NUCLEOTIDE SEQUENCE</scope>
    <source>
        <strain evidence="2">MT106</strain>
    </source>
</reference>
<evidence type="ECO:0000313" key="2">
    <source>
        <dbReference type="EMBL" id="CAG8647397.1"/>
    </source>
</evidence>
<organism evidence="2 3">
    <name type="scientific">Ambispora gerdemannii</name>
    <dbReference type="NCBI Taxonomy" id="144530"/>
    <lineage>
        <taxon>Eukaryota</taxon>
        <taxon>Fungi</taxon>
        <taxon>Fungi incertae sedis</taxon>
        <taxon>Mucoromycota</taxon>
        <taxon>Glomeromycotina</taxon>
        <taxon>Glomeromycetes</taxon>
        <taxon>Archaeosporales</taxon>
        <taxon>Ambisporaceae</taxon>
        <taxon>Ambispora</taxon>
    </lineage>
</organism>
<evidence type="ECO:0000256" key="1">
    <source>
        <dbReference type="SAM" id="Phobius"/>
    </source>
</evidence>
<keyword evidence="1" id="KW-0472">Membrane</keyword>
<dbReference type="Proteomes" id="UP000789831">
    <property type="component" value="Unassembled WGS sequence"/>
</dbReference>
<comment type="caution">
    <text evidence="2">The sequence shown here is derived from an EMBL/GenBank/DDBJ whole genome shotgun (WGS) entry which is preliminary data.</text>
</comment>
<keyword evidence="3" id="KW-1185">Reference proteome</keyword>
<dbReference type="AlphaFoldDB" id="A0A9N9DPA7"/>
<name>A0A9N9DPA7_9GLOM</name>
<gene>
    <name evidence="2" type="ORF">AGERDE_LOCUS11256</name>
</gene>
<feature type="transmembrane region" description="Helical" evidence="1">
    <location>
        <begin position="129"/>
        <end position="152"/>
    </location>
</feature>
<accession>A0A9N9DPA7</accession>
<keyword evidence="1" id="KW-0812">Transmembrane</keyword>
<evidence type="ECO:0000313" key="3">
    <source>
        <dbReference type="Proteomes" id="UP000789831"/>
    </source>
</evidence>
<keyword evidence="1" id="KW-1133">Transmembrane helix</keyword>
<feature type="non-terminal residue" evidence="2">
    <location>
        <position position="1"/>
    </location>
</feature>
<sequence>MYKPVSNYNGNKTSICSQVEAGKIIVDNLYCCAKDNKNCSLSSSDCVGNNYEVAQCHNLYNLDACTRTDLTITAFSKLLNGCTPTGTVADFACENLFQSEHRCNWQNITNGQMLASIPRNPVVELCGPAIIGLAIGMGVLGIIAIVLAFFIYKLRRRDPVIIPDN</sequence>
<proteinExistence type="predicted"/>
<dbReference type="OrthoDB" id="2475555at2759"/>
<protein>
    <submittedName>
        <fullName evidence="2">6708_t:CDS:1</fullName>
    </submittedName>
</protein>
<dbReference type="EMBL" id="CAJVPL010004428">
    <property type="protein sequence ID" value="CAG8647397.1"/>
    <property type="molecule type" value="Genomic_DNA"/>
</dbReference>